<dbReference type="Proteomes" id="UP001302367">
    <property type="component" value="Chromosome 1"/>
</dbReference>
<feature type="region of interest" description="Disordered" evidence="4">
    <location>
        <begin position="349"/>
        <end position="466"/>
    </location>
</feature>
<feature type="compositionally biased region" description="Basic and acidic residues" evidence="4">
    <location>
        <begin position="114"/>
        <end position="125"/>
    </location>
</feature>
<evidence type="ECO:0000256" key="1">
    <source>
        <dbReference type="ARBA" id="ARBA00004123"/>
    </source>
</evidence>
<dbReference type="PANTHER" id="PTHR44267">
    <property type="entry name" value="WD REPEAT-CONTAINING PROTEIN 43"/>
    <property type="match status" value="1"/>
</dbReference>
<dbReference type="Proteomes" id="UP000230605">
    <property type="component" value="Chromosome 1"/>
</dbReference>
<feature type="compositionally biased region" description="Basic residues" evidence="4">
    <location>
        <begin position="1"/>
        <end position="10"/>
    </location>
</feature>
<evidence type="ECO:0000256" key="4">
    <source>
        <dbReference type="SAM" id="MobiDB-lite"/>
    </source>
</evidence>
<keyword evidence="2" id="KW-0539">Nucleus</keyword>
<feature type="compositionally biased region" description="Acidic residues" evidence="4">
    <location>
        <begin position="133"/>
        <end position="143"/>
    </location>
</feature>
<name>A0A2G5IDD4_CERBT</name>
<dbReference type="Pfam" id="PF04003">
    <property type="entry name" value="Utp12"/>
    <property type="match status" value="1"/>
</dbReference>
<reference evidence="6 8" key="1">
    <citation type="submission" date="2015-10" db="EMBL/GenBank/DDBJ databases">
        <title>The cercosporin biosynthetic gene cluster was horizontally transferred to several fungal lineages and shown to be expanded in Cercospora beticola based on microsynteny with recipient genomes.</title>
        <authorList>
            <person name="De Jonge R."/>
            <person name="Ebert M.K."/>
            <person name="Suttle J.C."/>
            <person name="Jurick Ii W.M."/>
            <person name="Secor G.A."/>
            <person name="Thomma B.P."/>
            <person name="Van De Peer Y."/>
            <person name="Bolton M.D."/>
        </authorList>
    </citation>
    <scope>NUCLEOTIDE SEQUENCE [LARGE SCALE GENOMIC DNA]</scope>
    <source>
        <strain evidence="6 8">09-40</strain>
    </source>
</reference>
<evidence type="ECO:0000259" key="5">
    <source>
        <dbReference type="Pfam" id="PF04003"/>
    </source>
</evidence>
<accession>A0A2G5IDD4</accession>
<dbReference type="InterPro" id="IPR007148">
    <property type="entry name" value="SSU_processome_Utp12"/>
</dbReference>
<dbReference type="GO" id="GO:0000462">
    <property type="term" value="P:maturation of SSU-rRNA from tricistronic rRNA transcript (SSU-rRNA, 5.8S rRNA, LSU-rRNA)"/>
    <property type="evidence" value="ECO:0007669"/>
    <property type="project" value="TreeGrafter"/>
</dbReference>
<evidence type="ECO:0000256" key="3">
    <source>
        <dbReference type="ARBA" id="ARBA00038335"/>
    </source>
</evidence>
<evidence type="ECO:0000313" key="7">
    <source>
        <dbReference type="EMBL" id="WPA96835.1"/>
    </source>
</evidence>
<gene>
    <name evidence="6" type="ORF">CB0940_01396</name>
    <name evidence="7" type="ORF">RHO25_001443</name>
</gene>
<evidence type="ECO:0000313" key="9">
    <source>
        <dbReference type="Proteomes" id="UP001302367"/>
    </source>
</evidence>
<feature type="region of interest" description="Disordered" evidence="4">
    <location>
        <begin position="1"/>
        <end position="156"/>
    </location>
</feature>
<proteinExistence type="inferred from homology"/>
<evidence type="ECO:0000313" key="8">
    <source>
        <dbReference type="Proteomes" id="UP000230605"/>
    </source>
</evidence>
<feature type="compositionally biased region" description="Acidic residues" evidence="4">
    <location>
        <begin position="415"/>
        <end position="453"/>
    </location>
</feature>
<evidence type="ECO:0000313" key="6">
    <source>
        <dbReference type="EMBL" id="PIB02534.1"/>
    </source>
</evidence>
<dbReference type="EMBL" id="CP134184">
    <property type="protein sequence ID" value="WPA96835.1"/>
    <property type="molecule type" value="Genomic_DNA"/>
</dbReference>
<reference evidence="7 9" key="2">
    <citation type="submission" date="2023-09" db="EMBL/GenBank/DDBJ databases">
        <title>Complete-Gapless Cercospora beticola genome.</title>
        <authorList>
            <person name="Wyatt N.A."/>
            <person name="Spanner R.E."/>
            <person name="Bolton M.D."/>
        </authorList>
    </citation>
    <scope>NUCLEOTIDE SEQUENCE [LARGE SCALE GENOMIC DNA]</scope>
    <source>
        <strain evidence="7">Cb09-40</strain>
    </source>
</reference>
<dbReference type="EMBL" id="LKMD01000100">
    <property type="protein sequence ID" value="PIB02534.1"/>
    <property type="molecule type" value="Genomic_DNA"/>
</dbReference>
<sequence length="466" mass="50371">MSAATKRPRSRPAAPRSASPPPAAKRLKSSHRPAASGLQALVDENARAGRKLGAQLTNGVAKPAAHRVDESHAGAANDTSDADIHDAADSKHDDVISISSGEESSDLEEDADDELARETRSRELANGDAAAGGEEDPHDDQDMADAAPADEPTFGDMLQTRHPAAIDVQKALRNENATSNSLVPTEGRQLVQPPTAGSLGTVLTQALKTNDKDLLESCFAMTEVNAIRATIQRQQSPQIATLLQRIAERIHQRPGRAGRLMIWIQWSLVTHGGYLANQPELMKKLKALARVTRERANGLQPLLHLKGKLDLLSAQLEARRNMQAQSRAAHAHDGANEQDVLYIEGQDTAWSSDDEDTGPNASRQAHRKKTSFLDDNERTMGSDGDEDLPNGFINGFEDDSSADEDDERYGGLVDIEAEEGDSDDQSDDEAAQSDASSEELEESSGEGDSEEEDVKQAKPQTLHRKK</sequence>
<keyword evidence="9" id="KW-1185">Reference proteome</keyword>
<feature type="compositionally biased region" description="Basic and acidic residues" evidence="4">
    <location>
        <begin position="371"/>
        <end position="380"/>
    </location>
</feature>
<feature type="compositionally biased region" description="Basic and acidic residues" evidence="4">
    <location>
        <begin position="82"/>
        <end position="95"/>
    </location>
</feature>
<organism evidence="6 8">
    <name type="scientific">Cercospora beticola</name>
    <name type="common">Sugarbeet leaf spot fungus</name>
    <dbReference type="NCBI Taxonomy" id="122368"/>
    <lineage>
        <taxon>Eukaryota</taxon>
        <taxon>Fungi</taxon>
        <taxon>Dikarya</taxon>
        <taxon>Ascomycota</taxon>
        <taxon>Pezizomycotina</taxon>
        <taxon>Dothideomycetes</taxon>
        <taxon>Dothideomycetidae</taxon>
        <taxon>Mycosphaerellales</taxon>
        <taxon>Mycosphaerellaceae</taxon>
        <taxon>Cercospora</taxon>
    </lineage>
</organism>
<comment type="subcellular location">
    <subcellularLocation>
        <location evidence="1">Nucleus</location>
    </subcellularLocation>
</comment>
<feature type="compositionally biased region" description="Acidic residues" evidence="4">
    <location>
        <begin position="103"/>
        <end position="113"/>
    </location>
</feature>
<dbReference type="OrthoDB" id="30195at2759"/>
<feature type="compositionally biased region" description="Acidic residues" evidence="4">
    <location>
        <begin position="396"/>
        <end position="407"/>
    </location>
</feature>
<dbReference type="GO" id="GO:0005730">
    <property type="term" value="C:nucleolus"/>
    <property type="evidence" value="ECO:0007669"/>
    <property type="project" value="TreeGrafter"/>
</dbReference>
<dbReference type="AlphaFoldDB" id="A0A2G5IDD4"/>
<comment type="similarity">
    <text evidence="3">Belongs to the UTP5 family.</text>
</comment>
<feature type="domain" description="Small-subunit processome Utp12" evidence="5">
    <location>
        <begin position="210"/>
        <end position="313"/>
    </location>
</feature>
<evidence type="ECO:0000256" key="2">
    <source>
        <dbReference type="ARBA" id="ARBA00023242"/>
    </source>
</evidence>
<dbReference type="PANTHER" id="PTHR44267:SF1">
    <property type="entry name" value="WD REPEAT-CONTAINING PROTEIN 43"/>
    <property type="match status" value="1"/>
</dbReference>
<protein>
    <submittedName>
        <fullName evidence="6">U3 small nucleolar RNA-associated protein 5</fullName>
    </submittedName>
</protein>
<dbReference type="InterPro" id="IPR052414">
    <property type="entry name" value="U3_snoRNA-assoc_WDR"/>
</dbReference>